<evidence type="ECO:0000256" key="1">
    <source>
        <dbReference type="SAM" id="MobiDB-lite"/>
    </source>
</evidence>
<dbReference type="EMBL" id="JACVVK020000097">
    <property type="protein sequence ID" value="KAK7493052.1"/>
    <property type="molecule type" value="Genomic_DNA"/>
</dbReference>
<feature type="region of interest" description="Disordered" evidence="1">
    <location>
        <begin position="412"/>
        <end position="433"/>
    </location>
</feature>
<feature type="region of interest" description="Disordered" evidence="1">
    <location>
        <begin position="343"/>
        <end position="385"/>
    </location>
</feature>
<feature type="compositionally biased region" description="Polar residues" evidence="1">
    <location>
        <begin position="345"/>
        <end position="363"/>
    </location>
</feature>
<feature type="compositionally biased region" description="Polar residues" evidence="1">
    <location>
        <begin position="206"/>
        <end position="224"/>
    </location>
</feature>
<gene>
    <name evidence="2" type="ORF">BaRGS_00015782</name>
</gene>
<feature type="region of interest" description="Disordered" evidence="1">
    <location>
        <begin position="200"/>
        <end position="245"/>
    </location>
</feature>
<evidence type="ECO:0000313" key="3">
    <source>
        <dbReference type="Proteomes" id="UP001519460"/>
    </source>
</evidence>
<feature type="compositionally biased region" description="Polar residues" evidence="1">
    <location>
        <begin position="77"/>
        <end position="95"/>
    </location>
</feature>
<feature type="compositionally biased region" description="Polar residues" evidence="1">
    <location>
        <begin position="12"/>
        <end position="23"/>
    </location>
</feature>
<protein>
    <submittedName>
        <fullName evidence="2">Uncharacterized protein</fullName>
    </submittedName>
</protein>
<feature type="compositionally biased region" description="Basic and acidic residues" evidence="1">
    <location>
        <begin position="1"/>
        <end position="10"/>
    </location>
</feature>
<dbReference type="AlphaFoldDB" id="A0ABD0L0Y2"/>
<comment type="caution">
    <text evidence="2">The sequence shown here is derived from an EMBL/GenBank/DDBJ whole genome shotgun (WGS) entry which is preliminary data.</text>
</comment>
<feature type="non-terminal residue" evidence="2">
    <location>
        <position position="1"/>
    </location>
</feature>
<feature type="region of interest" description="Disordered" evidence="1">
    <location>
        <begin position="74"/>
        <end position="117"/>
    </location>
</feature>
<feature type="compositionally biased region" description="Basic and acidic residues" evidence="1">
    <location>
        <begin position="227"/>
        <end position="236"/>
    </location>
</feature>
<feature type="compositionally biased region" description="Basic and acidic residues" evidence="1">
    <location>
        <begin position="98"/>
        <end position="107"/>
    </location>
</feature>
<feature type="compositionally biased region" description="Basic residues" evidence="1">
    <location>
        <begin position="412"/>
        <end position="422"/>
    </location>
</feature>
<name>A0ABD0L0Y2_9CAEN</name>
<feature type="compositionally biased region" description="Basic and acidic residues" evidence="1">
    <location>
        <begin position="366"/>
        <end position="375"/>
    </location>
</feature>
<organism evidence="2 3">
    <name type="scientific">Batillaria attramentaria</name>
    <dbReference type="NCBI Taxonomy" id="370345"/>
    <lineage>
        <taxon>Eukaryota</taxon>
        <taxon>Metazoa</taxon>
        <taxon>Spiralia</taxon>
        <taxon>Lophotrochozoa</taxon>
        <taxon>Mollusca</taxon>
        <taxon>Gastropoda</taxon>
        <taxon>Caenogastropoda</taxon>
        <taxon>Sorbeoconcha</taxon>
        <taxon>Cerithioidea</taxon>
        <taxon>Batillariidae</taxon>
        <taxon>Batillaria</taxon>
    </lineage>
</organism>
<dbReference type="Proteomes" id="UP001519460">
    <property type="component" value="Unassembled WGS sequence"/>
</dbReference>
<feature type="region of interest" description="Disordered" evidence="1">
    <location>
        <begin position="1"/>
        <end position="23"/>
    </location>
</feature>
<evidence type="ECO:0000313" key="2">
    <source>
        <dbReference type="EMBL" id="KAK7493052.1"/>
    </source>
</evidence>
<proteinExistence type="predicted"/>
<reference evidence="2 3" key="1">
    <citation type="journal article" date="2023" name="Sci. Data">
        <title>Genome assembly of the Korean intertidal mud-creeper Batillaria attramentaria.</title>
        <authorList>
            <person name="Patra A.K."/>
            <person name="Ho P.T."/>
            <person name="Jun S."/>
            <person name="Lee S.J."/>
            <person name="Kim Y."/>
            <person name="Won Y.J."/>
        </authorList>
    </citation>
    <scope>NUCLEOTIDE SEQUENCE [LARGE SCALE GENOMIC DNA]</scope>
    <source>
        <strain evidence="2">Wonlab-2016</strain>
    </source>
</reference>
<keyword evidence="3" id="KW-1185">Reference proteome</keyword>
<sequence length="433" mass="47252">AGSHREHDPESVQATSTLQVSASPQSPTLLLVTVSGVIENMIQSQYRQPVRYKCQQAHSPLHYYCVGSHREHDPESVQATSTSVSKPTVPYTTAGDSVGRHREHDPESVQATSTLQVSASPQSPTLLLVTVLGVIENMIQSQYRQLVQVSASPQSPTLLLVTVLGVIENMIQSQYRQPVRYKCQQALSPLHYCCAGSHREHDPESVQATSTSVSKPTVPYTTAGDSVGRHREHDPESVQAASTLQVSASPQSPTLLLVTVSGVIENMIQMLGVIENMIQSQYRQLVQVSASPQSPTLLLVTVLGVIENMIQSQYRQPVRYKCQQAHSPLHYCCVGSHREHDPESVQATSTSVSKPTAPYTTAGDSVGRHREHDPESVQAASTLQVSASPQSHTLLPLLLVTVLGVIENMIKSQHRPPARHKGQQALSPIGYYR</sequence>
<accession>A0ABD0L0Y2</accession>